<dbReference type="Pfam" id="PF13602">
    <property type="entry name" value="ADH_zinc_N_2"/>
    <property type="match status" value="1"/>
</dbReference>
<dbReference type="AlphaFoldDB" id="A0A849K4H5"/>
<dbReference type="InterPro" id="IPR036291">
    <property type="entry name" value="NAD(P)-bd_dom_sf"/>
</dbReference>
<dbReference type="GO" id="GO:0016491">
    <property type="term" value="F:oxidoreductase activity"/>
    <property type="evidence" value="ECO:0007669"/>
    <property type="project" value="InterPro"/>
</dbReference>
<dbReference type="InterPro" id="IPR013154">
    <property type="entry name" value="ADH-like_N"/>
</dbReference>
<protein>
    <submittedName>
        <fullName evidence="2">NAD(P)-dependent alcohol dehydrogenase</fullName>
    </submittedName>
</protein>
<keyword evidence="3" id="KW-1185">Reference proteome</keyword>
<comment type="caution">
    <text evidence="2">The sequence shown here is derived from an EMBL/GenBank/DDBJ whole genome shotgun (WGS) entry which is preliminary data.</text>
</comment>
<dbReference type="Gene3D" id="3.90.180.10">
    <property type="entry name" value="Medium-chain alcohol dehydrogenases, catalytic domain"/>
    <property type="match status" value="1"/>
</dbReference>
<dbReference type="InterPro" id="IPR020843">
    <property type="entry name" value="ER"/>
</dbReference>
<feature type="domain" description="Enoyl reductase (ER)" evidence="1">
    <location>
        <begin position="10"/>
        <end position="313"/>
    </location>
</feature>
<dbReference type="Pfam" id="PF08240">
    <property type="entry name" value="ADH_N"/>
    <property type="match status" value="1"/>
</dbReference>
<dbReference type="SUPFAM" id="SSF50129">
    <property type="entry name" value="GroES-like"/>
    <property type="match status" value="1"/>
</dbReference>
<gene>
    <name evidence="2" type="ORF">HLI28_07060</name>
</gene>
<dbReference type="EMBL" id="JABFAJ010000012">
    <property type="protein sequence ID" value="NNU27300.1"/>
    <property type="molecule type" value="Genomic_DNA"/>
</dbReference>
<accession>A0A849K4H5</accession>
<dbReference type="Gene3D" id="3.40.50.720">
    <property type="entry name" value="NAD(P)-binding Rossmann-like Domain"/>
    <property type="match status" value="1"/>
</dbReference>
<evidence type="ECO:0000313" key="3">
    <source>
        <dbReference type="Proteomes" id="UP000557204"/>
    </source>
</evidence>
<name>A0A849K4H5_9MICO</name>
<sequence length="315" mass="32583">MRAAVARRYGPPEVVHVDDVPDPVPRPGEVLVRVRAAAVTVADARIRGSRFPAGFRLLARLGLGLRRPRRPILGGVYSGVVEAVGPDVTGLSPGDEVAGMTGGRMGTHAELVVVPTERAVPKPGGVSHEDAAAVPFGGTTALHYLTRRATVTDGTTVLVVGASGAVGTSVVQLARHLGATVTGVTSTPNLDLVRRLGAQHVVDYTTTPVAELTGRYDVVVDVVGALSTRAGRRLLTDDGVLLLVTGTFGQTITSFGRVRSGPAPEKPEDVAELLRLLADGELDPVVESVGGLDDVAAAHARIDTGRKVGNIVVTP</sequence>
<evidence type="ECO:0000259" key="1">
    <source>
        <dbReference type="SMART" id="SM00829"/>
    </source>
</evidence>
<organism evidence="2 3">
    <name type="scientific">Isoptericola sediminis</name>
    <dbReference type="NCBI Taxonomy" id="2733572"/>
    <lineage>
        <taxon>Bacteria</taxon>
        <taxon>Bacillati</taxon>
        <taxon>Actinomycetota</taxon>
        <taxon>Actinomycetes</taxon>
        <taxon>Micrococcales</taxon>
        <taxon>Promicromonosporaceae</taxon>
        <taxon>Isoptericola</taxon>
    </lineage>
</organism>
<dbReference type="PANTHER" id="PTHR11695:SF294">
    <property type="entry name" value="RETICULON-4-INTERACTING PROTEIN 1, MITOCHONDRIAL"/>
    <property type="match status" value="1"/>
</dbReference>
<dbReference type="PANTHER" id="PTHR11695">
    <property type="entry name" value="ALCOHOL DEHYDROGENASE RELATED"/>
    <property type="match status" value="1"/>
</dbReference>
<dbReference type="InterPro" id="IPR050700">
    <property type="entry name" value="YIM1/Zinc_Alcohol_DH_Fams"/>
</dbReference>
<reference evidence="2 3" key="1">
    <citation type="submission" date="2020-05" db="EMBL/GenBank/DDBJ databases">
        <title>Genome sequence of Isoptericola sp. JC619 isolated from Chilika lagoon, India.</title>
        <authorList>
            <person name="Kumar D."/>
            <person name="Appam K."/>
            <person name="Gandham S."/>
            <person name="Uppada J."/>
            <person name="Sasikala C."/>
            <person name="Venkata Ramana C."/>
        </authorList>
    </citation>
    <scope>NUCLEOTIDE SEQUENCE [LARGE SCALE GENOMIC DNA]</scope>
    <source>
        <strain evidence="2 3">JC619</strain>
    </source>
</reference>
<dbReference type="CDD" id="cd08267">
    <property type="entry name" value="MDR1"/>
    <property type="match status" value="1"/>
</dbReference>
<dbReference type="InterPro" id="IPR011032">
    <property type="entry name" value="GroES-like_sf"/>
</dbReference>
<dbReference type="SUPFAM" id="SSF51735">
    <property type="entry name" value="NAD(P)-binding Rossmann-fold domains"/>
    <property type="match status" value="1"/>
</dbReference>
<evidence type="ECO:0000313" key="2">
    <source>
        <dbReference type="EMBL" id="NNU27300.1"/>
    </source>
</evidence>
<dbReference type="RefSeq" id="WP_171246810.1">
    <property type="nucleotide sequence ID" value="NZ_JABFAJ010000012.1"/>
</dbReference>
<dbReference type="Proteomes" id="UP000557204">
    <property type="component" value="Unassembled WGS sequence"/>
</dbReference>
<dbReference type="SMART" id="SM00829">
    <property type="entry name" value="PKS_ER"/>
    <property type="match status" value="1"/>
</dbReference>
<proteinExistence type="predicted"/>